<dbReference type="InterPro" id="IPR053165">
    <property type="entry name" value="HSI-I_assembly_Hcp1"/>
</dbReference>
<dbReference type="Gene3D" id="2.30.110.20">
    <property type="entry name" value="Hcp1-like"/>
    <property type="match status" value="1"/>
</dbReference>
<dbReference type="SUPFAM" id="SSF141452">
    <property type="entry name" value="Hcp1-like"/>
    <property type="match status" value="1"/>
</dbReference>
<name>A0ABS0U907_9GAMM</name>
<reference evidence="1 2" key="1">
    <citation type="submission" date="2020-08" db="EMBL/GenBank/DDBJ databases">
        <title>Description of Xenorhabdus lircayensis sp. nov., the symbiotic bacterium associated with the entomopathogenic nematode Steirnernema unicornum.</title>
        <authorList>
            <person name="Castaneda-Alvarez C."/>
            <person name="Prodan S."/>
            <person name="Zamorano A."/>
            <person name="San-Blas E."/>
            <person name="Aballay E."/>
        </authorList>
    </citation>
    <scope>NUCLEOTIDE SEQUENCE [LARGE SCALE GENOMIC DNA]</scope>
    <source>
        <strain evidence="1 2">VLS</strain>
    </source>
</reference>
<sequence>MSELTSGYLKIKDIKGESKHTKYVDCITILTMDHIITNSASMTQKKGLCAGTPYIGEMIIQILYDKSSTALRDYLIKGKHIQEAKLDILRSSSKDEEEAFHVFTMTNVLITACNTTYDAFGSSNSIFIKLSFEQYLETYTGQKFDGTPDASVSCGYNVATKKIS</sequence>
<dbReference type="EMBL" id="JACOII010000061">
    <property type="protein sequence ID" value="MBI6550363.1"/>
    <property type="molecule type" value="Genomic_DNA"/>
</dbReference>
<keyword evidence="2" id="KW-1185">Reference proteome</keyword>
<dbReference type="Pfam" id="PF05638">
    <property type="entry name" value="T6SS_HCP"/>
    <property type="match status" value="1"/>
</dbReference>
<evidence type="ECO:0000313" key="1">
    <source>
        <dbReference type="EMBL" id="MBI6550363.1"/>
    </source>
</evidence>
<dbReference type="InterPro" id="IPR036624">
    <property type="entry name" value="Hcp1-lik_sf"/>
</dbReference>
<accession>A0ABS0U907</accession>
<dbReference type="InterPro" id="IPR008514">
    <property type="entry name" value="T6SS_Hcp"/>
</dbReference>
<dbReference type="Proteomes" id="UP000696184">
    <property type="component" value="Unassembled WGS sequence"/>
</dbReference>
<proteinExistence type="predicted"/>
<gene>
    <name evidence="1" type="ORF">H8A87_17110</name>
</gene>
<dbReference type="RefSeq" id="WP_198691131.1">
    <property type="nucleotide sequence ID" value="NZ_CAWPUD010000062.1"/>
</dbReference>
<dbReference type="PANTHER" id="PTHR36152:SF5">
    <property type="entry name" value="PROTEIN HCP1"/>
    <property type="match status" value="1"/>
</dbReference>
<comment type="caution">
    <text evidence="1">The sequence shown here is derived from an EMBL/GenBank/DDBJ whole genome shotgun (WGS) entry which is preliminary data.</text>
</comment>
<organism evidence="1 2">
    <name type="scientific">Xenorhabdus lircayensis</name>
    <dbReference type="NCBI Taxonomy" id="2763499"/>
    <lineage>
        <taxon>Bacteria</taxon>
        <taxon>Pseudomonadati</taxon>
        <taxon>Pseudomonadota</taxon>
        <taxon>Gammaproteobacteria</taxon>
        <taxon>Enterobacterales</taxon>
        <taxon>Morganellaceae</taxon>
        <taxon>Xenorhabdus</taxon>
    </lineage>
</organism>
<evidence type="ECO:0000313" key="2">
    <source>
        <dbReference type="Proteomes" id="UP000696184"/>
    </source>
</evidence>
<dbReference type="PANTHER" id="PTHR36152">
    <property type="entry name" value="CYTOPLASMIC PROTEIN-RELATED"/>
    <property type="match status" value="1"/>
</dbReference>
<protein>
    <submittedName>
        <fullName evidence="1">Type VI secretion system tube protein Hcp</fullName>
    </submittedName>
</protein>